<keyword evidence="1" id="KW-0472">Membrane</keyword>
<dbReference type="EMBL" id="CABVLZ010000004">
    <property type="protein sequence ID" value="VVU95180.1"/>
    <property type="molecule type" value="Genomic_DNA"/>
</dbReference>
<keyword evidence="1" id="KW-0812">Transmembrane</keyword>
<name>A0A5E8CME8_9ZZZZ</name>
<gene>
    <name evidence="2" type="ORF">CPAV1605_905</name>
</gene>
<evidence type="ECO:0000256" key="1">
    <source>
        <dbReference type="SAM" id="Phobius"/>
    </source>
</evidence>
<evidence type="ECO:0000313" key="2">
    <source>
        <dbReference type="EMBL" id="VVU95180.1"/>
    </source>
</evidence>
<reference evidence="2" key="1">
    <citation type="submission" date="2019-09" db="EMBL/GenBank/DDBJ databases">
        <authorList>
            <person name="Needham M D."/>
        </authorList>
    </citation>
    <scope>NUCLEOTIDE SEQUENCE</scope>
</reference>
<keyword evidence="1" id="KW-1133">Transmembrane helix</keyword>
<organism evidence="2">
    <name type="scientific">seawater metagenome</name>
    <dbReference type="NCBI Taxonomy" id="1561972"/>
    <lineage>
        <taxon>unclassified sequences</taxon>
        <taxon>metagenomes</taxon>
        <taxon>ecological metagenomes</taxon>
    </lineage>
</organism>
<dbReference type="AlphaFoldDB" id="A0A5E8CME8"/>
<feature type="transmembrane region" description="Helical" evidence="1">
    <location>
        <begin position="66"/>
        <end position="91"/>
    </location>
</feature>
<proteinExistence type="predicted"/>
<protein>
    <submittedName>
        <fullName evidence="2">Uncharacterized protein</fullName>
    </submittedName>
</protein>
<feature type="transmembrane region" description="Helical" evidence="1">
    <location>
        <begin position="21"/>
        <end position="46"/>
    </location>
</feature>
<sequence>MHINNFSKEIKQNQKNIVTTCLVLLFFWSLVTMGIISFVLNALTYWLPCYKIYCNLKNDNNKLFNWNIYLINSIILNYIIIWTGIITSPLIDLSFYLRLCQILILSVQYKFRNTLYQSFQGQNNNDNIISDHIIVLNQSRFLMLKKYIFQIIMENYDFFKNLDIQATINQYRIYLENKLGVEDSTTVSCSQSDSTNSESAFLENTNDIKFIEKEKSK</sequence>
<accession>A0A5E8CME8</accession>